<dbReference type="PROSITE" id="PS50977">
    <property type="entry name" value="HTH_TETR_2"/>
    <property type="match status" value="1"/>
</dbReference>
<proteinExistence type="predicted"/>
<accession>A0A9X3NWL5</accession>
<dbReference type="Proteomes" id="UP001140076">
    <property type="component" value="Unassembled WGS sequence"/>
</dbReference>
<evidence type="ECO:0000313" key="7">
    <source>
        <dbReference type="EMBL" id="MDA0565626.1"/>
    </source>
</evidence>
<dbReference type="Pfam" id="PF13977">
    <property type="entry name" value="TetR_C_6"/>
    <property type="match status" value="1"/>
</dbReference>
<feature type="DNA-binding region" description="H-T-H motif" evidence="5">
    <location>
        <begin position="37"/>
        <end position="56"/>
    </location>
</feature>
<dbReference type="SUPFAM" id="SSF48498">
    <property type="entry name" value="Tetracyclin repressor-like, C-terminal domain"/>
    <property type="match status" value="1"/>
</dbReference>
<evidence type="ECO:0000256" key="4">
    <source>
        <dbReference type="ARBA" id="ARBA00023163"/>
    </source>
</evidence>
<dbReference type="InterPro" id="IPR036271">
    <property type="entry name" value="Tet_transcr_reg_TetR-rel_C_sf"/>
</dbReference>
<name>A0A9X3NWL5_9ACTN</name>
<dbReference type="RefSeq" id="WP_270072897.1">
    <property type="nucleotide sequence ID" value="NZ_JAJAQC010000024.1"/>
</dbReference>
<reference evidence="7" key="1">
    <citation type="submission" date="2021-10" db="EMBL/GenBank/DDBJ databases">
        <title>Streptomonospora sp. nov., isolated from mangrove soil.</title>
        <authorList>
            <person name="Chen X."/>
            <person name="Ge X."/>
            <person name="Liu W."/>
        </authorList>
    </citation>
    <scope>NUCLEOTIDE SEQUENCE</scope>
    <source>
        <strain evidence="7">S1-112</strain>
    </source>
</reference>
<dbReference type="GO" id="GO:0000976">
    <property type="term" value="F:transcription cis-regulatory region binding"/>
    <property type="evidence" value="ECO:0007669"/>
    <property type="project" value="TreeGrafter"/>
</dbReference>
<dbReference type="GO" id="GO:0003700">
    <property type="term" value="F:DNA-binding transcription factor activity"/>
    <property type="evidence" value="ECO:0007669"/>
    <property type="project" value="TreeGrafter"/>
</dbReference>
<dbReference type="InterPro" id="IPR050109">
    <property type="entry name" value="HTH-type_TetR-like_transc_reg"/>
</dbReference>
<keyword evidence="4" id="KW-0804">Transcription</keyword>
<dbReference type="Gene3D" id="1.10.357.10">
    <property type="entry name" value="Tetracycline Repressor, domain 2"/>
    <property type="match status" value="1"/>
</dbReference>
<evidence type="ECO:0000259" key="6">
    <source>
        <dbReference type="PROSITE" id="PS50977"/>
    </source>
</evidence>
<dbReference type="EMBL" id="JAJAQC010000024">
    <property type="protein sequence ID" value="MDA0565626.1"/>
    <property type="molecule type" value="Genomic_DNA"/>
</dbReference>
<evidence type="ECO:0000256" key="3">
    <source>
        <dbReference type="ARBA" id="ARBA00023125"/>
    </source>
</evidence>
<protein>
    <submittedName>
        <fullName evidence="7">TetR family transcriptional regulator</fullName>
    </submittedName>
</protein>
<dbReference type="InterPro" id="IPR001647">
    <property type="entry name" value="HTH_TetR"/>
</dbReference>
<dbReference type="InterPro" id="IPR039538">
    <property type="entry name" value="BetI_C"/>
</dbReference>
<keyword evidence="3 5" id="KW-0238">DNA-binding</keyword>
<dbReference type="InterPro" id="IPR009057">
    <property type="entry name" value="Homeodomain-like_sf"/>
</dbReference>
<dbReference type="PANTHER" id="PTHR30055">
    <property type="entry name" value="HTH-TYPE TRANSCRIPTIONAL REGULATOR RUTR"/>
    <property type="match status" value="1"/>
</dbReference>
<evidence type="ECO:0000256" key="2">
    <source>
        <dbReference type="ARBA" id="ARBA00023015"/>
    </source>
</evidence>
<evidence type="ECO:0000256" key="5">
    <source>
        <dbReference type="PROSITE-ProRule" id="PRU00335"/>
    </source>
</evidence>
<sequence>MANLADRVNDDRGRRRRDAMVAAGVALLAEGGWAALTARAIARRSGANTGLIHYHFGGLPGLRREVARSAAQEVVAPFVGALVGGDDPAAVLDRLAELIPAAAADETAVRLMVELIAGAGRDPELCRALRGDLREARARLAERIARLRPDWPAGRCQGAAVLAAAQIDGLVLHAVLDPDLPVEEAAETLRALLPRRR</sequence>
<dbReference type="PANTHER" id="PTHR30055:SF234">
    <property type="entry name" value="HTH-TYPE TRANSCRIPTIONAL REGULATOR BETI"/>
    <property type="match status" value="1"/>
</dbReference>
<gene>
    <name evidence="7" type="ORF">LG943_15065</name>
</gene>
<comment type="caution">
    <text evidence="7">The sequence shown here is derived from an EMBL/GenBank/DDBJ whole genome shotgun (WGS) entry which is preliminary data.</text>
</comment>
<dbReference type="Pfam" id="PF00440">
    <property type="entry name" value="TetR_N"/>
    <property type="match status" value="1"/>
</dbReference>
<keyword evidence="2" id="KW-0805">Transcription regulation</keyword>
<dbReference type="AlphaFoldDB" id="A0A9X3NWL5"/>
<evidence type="ECO:0000313" key="8">
    <source>
        <dbReference type="Proteomes" id="UP001140076"/>
    </source>
</evidence>
<dbReference type="SUPFAM" id="SSF46689">
    <property type="entry name" value="Homeodomain-like"/>
    <property type="match status" value="1"/>
</dbReference>
<feature type="domain" description="HTH tetR-type" evidence="6">
    <location>
        <begin position="14"/>
        <end position="74"/>
    </location>
</feature>
<organism evidence="7 8">
    <name type="scientific">Streptomonospora mangrovi</name>
    <dbReference type="NCBI Taxonomy" id="2883123"/>
    <lineage>
        <taxon>Bacteria</taxon>
        <taxon>Bacillati</taxon>
        <taxon>Actinomycetota</taxon>
        <taxon>Actinomycetes</taxon>
        <taxon>Streptosporangiales</taxon>
        <taxon>Nocardiopsidaceae</taxon>
        <taxon>Streptomonospora</taxon>
    </lineage>
</organism>
<keyword evidence="8" id="KW-1185">Reference proteome</keyword>
<evidence type="ECO:0000256" key="1">
    <source>
        <dbReference type="ARBA" id="ARBA00022491"/>
    </source>
</evidence>
<keyword evidence="1" id="KW-0678">Repressor</keyword>